<dbReference type="Proteomes" id="UP000613160">
    <property type="component" value="Unassembled WGS sequence"/>
</dbReference>
<keyword evidence="7" id="KW-0732">Signal</keyword>
<organism evidence="8 9">
    <name type="scientific">Aureimonas glaciei</name>
    <dbReference type="NCBI Taxonomy" id="1776957"/>
    <lineage>
        <taxon>Bacteria</taxon>
        <taxon>Pseudomonadati</taxon>
        <taxon>Pseudomonadota</taxon>
        <taxon>Alphaproteobacteria</taxon>
        <taxon>Hyphomicrobiales</taxon>
        <taxon>Aurantimonadaceae</taxon>
        <taxon>Aureimonas</taxon>
    </lineage>
</organism>
<dbReference type="Pfam" id="PF03073">
    <property type="entry name" value="TspO_MBR"/>
    <property type="match status" value="1"/>
</dbReference>
<proteinExistence type="inferred from homology"/>
<protein>
    <submittedName>
        <fullName evidence="8">Sensory protein TspO</fullName>
    </submittedName>
</protein>
<evidence type="ECO:0000256" key="5">
    <source>
        <dbReference type="ARBA" id="ARBA00023136"/>
    </source>
</evidence>
<dbReference type="InterPro" id="IPR004307">
    <property type="entry name" value="TspO_MBR"/>
</dbReference>
<accession>A0A916XWC4</accession>
<dbReference type="GO" id="GO:0033013">
    <property type="term" value="P:tetrapyrrole metabolic process"/>
    <property type="evidence" value="ECO:0007669"/>
    <property type="project" value="UniProtKB-ARBA"/>
</dbReference>
<evidence type="ECO:0000256" key="1">
    <source>
        <dbReference type="ARBA" id="ARBA00004141"/>
    </source>
</evidence>
<evidence type="ECO:0000256" key="7">
    <source>
        <dbReference type="SAM" id="SignalP"/>
    </source>
</evidence>
<comment type="similarity">
    <text evidence="2">Belongs to the TspO/BZRP family.</text>
</comment>
<feature type="transmembrane region" description="Helical" evidence="6">
    <location>
        <begin position="46"/>
        <end position="66"/>
    </location>
</feature>
<feature type="transmembrane region" description="Helical" evidence="6">
    <location>
        <begin position="78"/>
        <end position="95"/>
    </location>
</feature>
<dbReference type="GO" id="GO:0016020">
    <property type="term" value="C:membrane"/>
    <property type="evidence" value="ECO:0007669"/>
    <property type="project" value="UniProtKB-SubCell"/>
</dbReference>
<evidence type="ECO:0000313" key="9">
    <source>
        <dbReference type="Proteomes" id="UP000613160"/>
    </source>
</evidence>
<dbReference type="AlphaFoldDB" id="A0A916XWC4"/>
<keyword evidence="3 6" id="KW-0812">Transmembrane</keyword>
<dbReference type="CDD" id="cd15904">
    <property type="entry name" value="TSPO_MBR"/>
    <property type="match status" value="1"/>
</dbReference>
<evidence type="ECO:0000256" key="6">
    <source>
        <dbReference type="SAM" id="Phobius"/>
    </source>
</evidence>
<comment type="caution">
    <text evidence="8">The sequence shown here is derived from an EMBL/GenBank/DDBJ whole genome shotgun (WGS) entry which is preliminary data.</text>
</comment>
<sequence length="159" mass="17675">MTLSSALALFAFLVVSFAVASSGAVFKPGEWYRGLDKPSWTPPNWAFPVVWSVLFLMIAVSGWLVWREVGLAPSAFAFYALQLVLNGLWSYLFFGRRRPDIAFFDLVALWLAIVATIFAFAPISALAAWMLVPYAAWVTIAGLLNYSVWRLNPGRFATS</sequence>
<dbReference type="EMBL" id="BMJJ01000004">
    <property type="protein sequence ID" value="GGD16713.1"/>
    <property type="molecule type" value="Genomic_DNA"/>
</dbReference>
<reference evidence="8" key="2">
    <citation type="submission" date="2020-09" db="EMBL/GenBank/DDBJ databases">
        <authorList>
            <person name="Sun Q."/>
            <person name="Zhou Y."/>
        </authorList>
    </citation>
    <scope>NUCLEOTIDE SEQUENCE</scope>
    <source>
        <strain evidence="8">CGMCC 1.15493</strain>
    </source>
</reference>
<evidence type="ECO:0000256" key="4">
    <source>
        <dbReference type="ARBA" id="ARBA00022989"/>
    </source>
</evidence>
<reference evidence="8" key="1">
    <citation type="journal article" date="2014" name="Int. J. Syst. Evol. Microbiol.">
        <title>Complete genome sequence of Corynebacterium casei LMG S-19264T (=DSM 44701T), isolated from a smear-ripened cheese.</title>
        <authorList>
            <consortium name="US DOE Joint Genome Institute (JGI-PGF)"/>
            <person name="Walter F."/>
            <person name="Albersmeier A."/>
            <person name="Kalinowski J."/>
            <person name="Ruckert C."/>
        </authorList>
    </citation>
    <scope>NUCLEOTIDE SEQUENCE</scope>
    <source>
        <strain evidence="8">CGMCC 1.15493</strain>
    </source>
</reference>
<keyword evidence="5 6" id="KW-0472">Membrane</keyword>
<evidence type="ECO:0000313" key="8">
    <source>
        <dbReference type="EMBL" id="GGD16713.1"/>
    </source>
</evidence>
<dbReference type="Gene3D" id="1.20.1260.100">
    <property type="entry name" value="TspO/MBR protein"/>
    <property type="match status" value="1"/>
</dbReference>
<evidence type="ECO:0000256" key="2">
    <source>
        <dbReference type="ARBA" id="ARBA00007524"/>
    </source>
</evidence>
<name>A0A916XWC4_9HYPH</name>
<dbReference type="PANTHER" id="PTHR10057">
    <property type="entry name" value="PERIPHERAL-TYPE BENZODIAZEPINE RECEPTOR"/>
    <property type="match status" value="1"/>
</dbReference>
<dbReference type="InterPro" id="IPR038330">
    <property type="entry name" value="TspO/MBR-related_sf"/>
</dbReference>
<keyword evidence="4 6" id="KW-1133">Transmembrane helix</keyword>
<dbReference type="RefSeq" id="WP_188850411.1">
    <property type="nucleotide sequence ID" value="NZ_BMJJ01000004.1"/>
</dbReference>
<feature type="signal peptide" evidence="7">
    <location>
        <begin position="1"/>
        <end position="20"/>
    </location>
</feature>
<feature type="chain" id="PRO_5037687326" evidence="7">
    <location>
        <begin position="21"/>
        <end position="159"/>
    </location>
</feature>
<gene>
    <name evidence="8" type="ORF">GCM10011335_19440</name>
</gene>
<dbReference type="PANTHER" id="PTHR10057:SF0">
    <property type="entry name" value="TRANSLOCATOR PROTEIN"/>
    <property type="match status" value="1"/>
</dbReference>
<feature type="transmembrane region" description="Helical" evidence="6">
    <location>
        <begin position="128"/>
        <end position="149"/>
    </location>
</feature>
<comment type="subcellular location">
    <subcellularLocation>
        <location evidence="1">Membrane</location>
        <topology evidence="1">Multi-pass membrane protein</topology>
    </subcellularLocation>
</comment>
<evidence type="ECO:0000256" key="3">
    <source>
        <dbReference type="ARBA" id="ARBA00022692"/>
    </source>
</evidence>
<keyword evidence="9" id="KW-1185">Reference proteome</keyword>
<dbReference type="FunFam" id="1.20.1260.100:FF:000001">
    <property type="entry name" value="translocator protein 2"/>
    <property type="match status" value="1"/>
</dbReference>
<dbReference type="PIRSF" id="PIRSF005859">
    <property type="entry name" value="PBR"/>
    <property type="match status" value="1"/>
</dbReference>
<feature type="transmembrane region" description="Helical" evidence="6">
    <location>
        <begin position="101"/>
        <end position="121"/>
    </location>
</feature>